<proteinExistence type="predicted"/>
<name>A0A934VNK5_9BACT</name>
<organism evidence="1 2">
    <name type="scientific">Pelagicoccus mobilis</name>
    <dbReference type="NCBI Taxonomy" id="415221"/>
    <lineage>
        <taxon>Bacteria</taxon>
        <taxon>Pseudomonadati</taxon>
        <taxon>Verrucomicrobiota</taxon>
        <taxon>Opitutia</taxon>
        <taxon>Puniceicoccales</taxon>
        <taxon>Pelagicoccaceae</taxon>
        <taxon>Pelagicoccus</taxon>
    </lineage>
</organism>
<dbReference type="AlphaFoldDB" id="A0A934VNK5"/>
<dbReference type="SUPFAM" id="SSF81853">
    <property type="entry name" value="Family 10 polysaccharide lyase"/>
    <property type="match status" value="1"/>
</dbReference>
<dbReference type="Pfam" id="PF09492">
    <property type="entry name" value="Pec_lyase"/>
    <property type="match status" value="1"/>
</dbReference>
<evidence type="ECO:0000313" key="2">
    <source>
        <dbReference type="Proteomes" id="UP000617628"/>
    </source>
</evidence>
<comment type="caution">
    <text evidence="1">The sequence shown here is derived from an EMBL/GenBank/DDBJ whole genome shotgun (WGS) entry which is preliminary data.</text>
</comment>
<dbReference type="EMBL" id="JAENIL010000008">
    <property type="protein sequence ID" value="MBK1876322.1"/>
    <property type="molecule type" value="Genomic_DNA"/>
</dbReference>
<dbReference type="GO" id="GO:0030570">
    <property type="term" value="F:pectate lyase activity"/>
    <property type="evidence" value="ECO:0007669"/>
    <property type="project" value="UniProtKB-EC"/>
</dbReference>
<dbReference type="InterPro" id="IPR012669">
    <property type="entry name" value="Pectate_lyase"/>
</dbReference>
<accession>A0A934VNK5</accession>
<dbReference type="Gene3D" id="1.50.10.20">
    <property type="match status" value="1"/>
</dbReference>
<keyword evidence="1" id="KW-0456">Lyase</keyword>
<dbReference type="RefSeq" id="WP_200354537.1">
    <property type="nucleotide sequence ID" value="NZ_JAENIL010000008.1"/>
</dbReference>
<dbReference type="NCBIfam" id="TIGR02474">
    <property type="entry name" value="pec_lyase"/>
    <property type="match status" value="1"/>
</dbReference>
<sequence length="381" mass="43506">MFSSLGNLLFGQSLNLDDDWHVYELRSQTYRLQLEKTIESELKEAGLIEQLPAPKGDGFVSLKIVDEHWFELDNSHAYLSTVRSYQCPSGGWSKSIDYKGDVRKTGQAFGPEPRYVSTFDNNATIPQIRLLARAYKHMELKADREAVLNGLYFIQDSQYPNGGWPQIYPLIGRYHDHITFNDNTTAHILHLLSDIKENHPDFEWLPEEERQSLAETFKRGISCVLDAQIRRDGTKLGWAQQYHARTLTPARARAYEMKAISSRETAKLIDFLMTIDEPSPEIVAAIDSAVGWLQASQINGYTFGEDENGQKALLPSETASPLWARFYDLETNEPLFGDRDGSIHTSLKAISEERRNGYGWFVNDPSSTLNRVRKWRAKRAP</sequence>
<gene>
    <name evidence="1" type="primary">pelA</name>
    <name evidence="1" type="ORF">JIN87_05545</name>
</gene>
<reference evidence="1" key="1">
    <citation type="submission" date="2021-01" db="EMBL/GenBank/DDBJ databases">
        <title>Modified the classification status of verrucomicrobia.</title>
        <authorList>
            <person name="Feng X."/>
        </authorList>
    </citation>
    <scope>NUCLEOTIDE SEQUENCE</scope>
    <source>
        <strain evidence="1">KCTC 13126</strain>
    </source>
</reference>
<dbReference type="Proteomes" id="UP000617628">
    <property type="component" value="Unassembled WGS sequence"/>
</dbReference>
<dbReference type="EC" id="4.2.2.2" evidence="1"/>
<evidence type="ECO:0000313" key="1">
    <source>
        <dbReference type="EMBL" id="MBK1876322.1"/>
    </source>
</evidence>
<keyword evidence="2" id="KW-1185">Reference proteome</keyword>
<protein>
    <submittedName>
        <fullName evidence="1">Pectate lyase</fullName>
        <ecNumber evidence="1">4.2.2.2</ecNumber>
    </submittedName>
</protein>